<dbReference type="WBParaSite" id="TMUE_1000003140.1">
    <property type="protein sequence ID" value="TMUE_1000003140.1"/>
    <property type="gene ID" value="WBGene00298619"/>
</dbReference>
<reference evidence="3" key="1">
    <citation type="submission" date="2019-12" db="UniProtKB">
        <authorList>
            <consortium name="WormBaseParasite"/>
        </authorList>
    </citation>
    <scope>IDENTIFICATION</scope>
</reference>
<sequence length="127" mass="14522">MMVTTKREPSTCTCSIVRPRTARGRRRRRRRRRRAVARRHANNRRDHSPHYLNEGQSKKQFGRILAVLSQRNDWKVALPECLSLSNRQSDSAASGFPICPQPLVTAVSHYRNPVAERGFPNTCGPTT</sequence>
<evidence type="ECO:0000313" key="2">
    <source>
        <dbReference type="Proteomes" id="UP000046395"/>
    </source>
</evidence>
<dbReference type="Proteomes" id="UP000046395">
    <property type="component" value="Unassembled WGS sequence"/>
</dbReference>
<protein>
    <submittedName>
        <fullName evidence="3">Uncharacterized protein</fullName>
    </submittedName>
</protein>
<name>A0A5S6Q7P5_TRIMR</name>
<dbReference type="AlphaFoldDB" id="A0A5S6Q7P5"/>
<feature type="compositionally biased region" description="Basic residues" evidence="1">
    <location>
        <begin position="20"/>
        <end position="42"/>
    </location>
</feature>
<keyword evidence="2" id="KW-1185">Reference proteome</keyword>
<feature type="region of interest" description="Disordered" evidence="1">
    <location>
        <begin position="20"/>
        <end position="56"/>
    </location>
</feature>
<proteinExistence type="predicted"/>
<evidence type="ECO:0000313" key="3">
    <source>
        <dbReference type="WBParaSite" id="TMUE_1000003140.1"/>
    </source>
</evidence>
<accession>A0A5S6Q7P5</accession>
<organism evidence="2 3">
    <name type="scientific">Trichuris muris</name>
    <name type="common">Mouse whipworm</name>
    <dbReference type="NCBI Taxonomy" id="70415"/>
    <lineage>
        <taxon>Eukaryota</taxon>
        <taxon>Metazoa</taxon>
        <taxon>Ecdysozoa</taxon>
        <taxon>Nematoda</taxon>
        <taxon>Enoplea</taxon>
        <taxon>Dorylaimia</taxon>
        <taxon>Trichinellida</taxon>
        <taxon>Trichuridae</taxon>
        <taxon>Trichuris</taxon>
    </lineage>
</organism>
<evidence type="ECO:0000256" key="1">
    <source>
        <dbReference type="SAM" id="MobiDB-lite"/>
    </source>
</evidence>